<accession>A0A238FDX4</accession>
<evidence type="ECO:0000313" key="3">
    <source>
        <dbReference type="Proteomes" id="UP000198372"/>
    </source>
</evidence>
<reference evidence="3" key="1">
    <citation type="submission" date="2016-09" db="EMBL/GenBank/DDBJ databases">
        <authorList>
            <person name="Jeantristanb JTB J.-T."/>
            <person name="Ricardo R."/>
        </authorList>
    </citation>
    <scope>NUCLEOTIDE SEQUENCE [LARGE SCALE GENOMIC DNA]</scope>
</reference>
<gene>
    <name evidence="2" type="ORF">BQ2448_2995</name>
</gene>
<feature type="signal peptide" evidence="1">
    <location>
        <begin position="1"/>
        <end position="27"/>
    </location>
</feature>
<dbReference type="SUPFAM" id="SSF57184">
    <property type="entry name" value="Growth factor receptor domain"/>
    <property type="match status" value="1"/>
</dbReference>
<evidence type="ECO:0000256" key="1">
    <source>
        <dbReference type="SAM" id="SignalP"/>
    </source>
</evidence>
<dbReference type="AlphaFoldDB" id="A0A238FDX4"/>
<proteinExistence type="predicted"/>
<dbReference type="InterPro" id="IPR009030">
    <property type="entry name" value="Growth_fac_rcpt_cys_sf"/>
</dbReference>
<dbReference type="STRING" id="269621.A0A238FDX4"/>
<dbReference type="EMBL" id="FMSP01000007">
    <property type="protein sequence ID" value="SCV71407.1"/>
    <property type="molecule type" value="Genomic_DNA"/>
</dbReference>
<dbReference type="Proteomes" id="UP000198372">
    <property type="component" value="Unassembled WGS sequence"/>
</dbReference>
<evidence type="ECO:0000313" key="2">
    <source>
        <dbReference type="EMBL" id="SCV71407.1"/>
    </source>
</evidence>
<keyword evidence="1" id="KW-0732">Signal</keyword>
<dbReference type="OrthoDB" id="2533122at2759"/>
<keyword evidence="3" id="KW-1185">Reference proteome</keyword>
<organism evidence="2 3">
    <name type="scientific">Microbotryum intermedium</name>
    <dbReference type="NCBI Taxonomy" id="269621"/>
    <lineage>
        <taxon>Eukaryota</taxon>
        <taxon>Fungi</taxon>
        <taxon>Dikarya</taxon>
        <taxon>Basidiomycota</taxon>
        <taxon>Pucciniomycotina</taxon>
        <taxon>Microbotryomycetes</taxon>
        <taxon>Microbotryales</taxon>
        <taxon>Microbotryaceae</taxon>
        <taxon>Microbotryum</taxon>
    </lineage>
</organism>
<name>A0A238FDX4_9BASI</name>
<feature type="chain" id="PRO_5012353438" evidence="1">
    <location>
        <begin position="28"/>
        <end position="500"/>
    </location>
</feature>
<protein>
    <submittedName>
        <fullName evidence="2">BQ2448_2995 protein</fullName>
    </submittedName>
</protein>
<sequence length="500" mass="52865">MTVSTFSLPGLAALMVLVVQCTQLAGAMPSELLPRRGTAFSALMTDRMKQCQPLTIEFANSGNVRPLTVAIMLYDKVPDNLRTDKSLPPAQTTFKTIQDLGPLQTFTVKKRDYDPLAFTAAAKRGDKIEVFAFFPNGTGQNMWLDRTIQTGSSSSCLPVTCSSSQYLNSTSNKCASCSSLFTNSTSCTASAPTSCSYGVVSGTKCVAKTCSARQYLGPKAASCISCPDPSARSCDANGKSTSCSVGSVVDGECETVVCLNATYISPNGRRCLPCPANATICDNAGRATKCSYGVPSLGECLPIICKNGYVSLNGKLYWTVVFRVSSSGVEMLTRCFSLLLWSILANTCCADPFATNCTDPNTPTSCAWGYLLNTDASGTHCVGPYASRFGNGVYKYLSKASVSKQFEAATVLDCARIAQAESIVFPWVFMWSQDGVAGVHCKLVPGGDPELTSTKEGQGFDVGIAGTCAQNADWSWSPPPSQCAEIFIGNGGGDATTTPM</sequence>